<sequence length="51" mass="5778">MIGEVFEVYEIDPYGCAWIEKGWNYPEEGKFMGHSLGLASHEMELVDANAL</sequence>
<dbReference type="eggNOG" id="ENOG5033GZ4">
    <property type="taxonomic scope" value="Bacteria"/>
</dbReference>
<dbReference type="HOGENOM" id="CLU_3100358_0_0_4"/>
<organism evidence="1 2">
    <name type="scientific">Leptothrix cholodnii (strain ATCC 51168 / LMG 8142 / SP-6)</name>
    <name type="common">Leptothrix discophora (strain SP-6)</name>
    <dbReference type="NCBI Taxonomy" id="395495"/>
    <lineage>
        <taxon>Bacteria</taxon>
        <taxon>Pseudomonadati</taxon>
        <taxon>Pseudomonadota</taxon>
        <taxon>Betaproteobacteria</taxon>
        <taxon>Burkholderiales</taxon>
        <taxon>Sphaerotilaceae</taxon>
        <taxon>Leptothrix</taxon>
    </lineage>
</organism>
<name>B1XXS9_LEPCP</name>
<dbReference type="EMBL" id="CP001013">
    <property type="protein sequence ID" value="ACB36398.1"/>
    <property type="molecule type" value="Genomic_DNA"/>
</dbReference>
<protein>
    <submittedName>
        <fullName evidence="1">Uncharacterized protein</fullName>
    </submittedName>
</protein>
<accession>B1XXS9</accession>
<dbReference type="Proteomes" id="UP000001693">
    <property type="component" value="Chromosome"/>
</dbReference>
<evidence type="ECO:0000313" key="2">
    <source>
        <dbReference type="Proteomes" id="UP000001693"/>
    </source>
</evidence>
<evidence type="ECO:0000313" key="1">
    <source>
        <dbReference type="EMBL" id="ACB36398.1"/>
    </source>
</evidence>
<reference evidence="1 2" key="1">
    <citation type="submission" date="2008-03" db="EMBL/GenBank/DDBJ databases">
        <title>Complete sequence of Leptothrix cholodnii SP-6.</title>
        <authorList>
            <consortium name="US DOE Joint Genome Institute"/>
            <person name="Copeland A."/>
            <person name="Lucas S."/>
            <person name="Lapidus A."/>
            <person name="Glavina del Rio T."/>
            <person name="Dalin E."/>
            <person name="Tice H."/>
            <person name="Bruce D."/>
            <person name="Goodwin L."/>
            <person name="Pitluck S."/>
            <person name="Chertkov O."/>
            <person name="Brettin T."/>
            <person name="Detter J.C."/>
            <person name="Han C."/>
            <person name="Kuske C.R."/>
            <person name="Schmutz J."/>
            <person name="Larimer F."/>
            <person name="Land M."/>
            <person name="Hauser L."/>
            <person name="Kyrpides N."/>
            <person name="Lykidis A."/>
            <person name="Emerson D."/>
            <person name="Richardson P."/>
        </authorList>
    </citation>
    <scope>NUCLEOTIDE SEQUENCE [LARGE SCALE GENOMIC DNA]</scope>
    <source>
        <strain evidence="2">ATCC 51168 / LMG 8142 / SP-6</strain>
    </source>
</reference>
<proteinExistence type="predicted"/>
<gene>
    <name evidence="1" type="ordered locus">Lcho_4146</name>
</gene>
<dbReference type="KEGG" id="lch:Lcho_4146"/>
<dbReference type="AlphaFoldDB" id="B1XXS9"/>
<keyword evidence="2" id="KW-1185">Reference proteome</keyword>